<feature type="domain" description="Nucleoporin Nup133/Nup155-like N-terminal" evidence="9">
    <location>
        <begin position="45"/>
        <end position="466"/>
    </location>
</feature>
<dbReference type="Pfam" id="PF03177">
    <property type="entry name" value="Nucleoporin_C"/>
    <property type="match status" value="1"/>
</dbReference>
<evidence type="ECO:0000313" key="11">
    <source>
        <dbReference type="Proteomes" id="UP000037122"/>
    </source>
</evidence>
<keyword evidence="3" id="KW-0813">Transport</keyword>
<protein>
    <recommendedName>
        <fullName evidence="12">Nucleoporin Nup133/Nup155-like C-terminal domain-containing protein</fullName>
    </recommendedName>
</protein>
<reference evidence="11" key="1">
    <citation type="journal article" date="2015" name="BMC Genomics">
        <title>Draft genome of a commonly misdiagnosed multidrug resistant pathogen Candida auris.</title>
        <authorList>
            <person name="Chatterjee S."/>
            <person name="Alampalli S.V."/>
            <person name="Nageshan R.K."/>
            <person name="Chettiar S.T."/>
            <person name="Joshi S."/>
            <person name="Tatu U.S."/>
        </authorList>
    </citation>
    <scope>NUCLEOTIDE SEQUENCE [LARGE SCALE GENOMIC DNA]</scope>
    <source>
        <strain evidence="11">6684</strain>
    </source>
</reference>
<dbReference type="GO" id="GO:0031080">
    <property type="term" value="C:nuclear pore outer ring"/>
    <property type="evidence" value="ECO:0007669"/>
    <property type="project" value="TreeGrafter"/>
</dbReference>
<dbReference type="VEuPathDB" id="FungiDB:CJI97_005099"/>
<evidence type="ECO:0000259" key="9">
    <source>
        <dbReference type="Pfam" id="PF08801"/>
    </source>
</evidence>
<dbReference type="SUPFAM" id="SSF117289">
    <property type="entry name" value="Nucleoporin domain"/>
    <property type="match status" value="1"/>
</dbReference>
<dbReference type="Gene3D" id="2.130.10.10">
    <property type="entry name" value="YVTN repeat-like/Quinoprotein amine dehydrogenase"/>
    <property type="match status" value="1"/>
</dbReference>
<dbReference type="EMBL" id="LGST01000008">
    <property type="protein sequence ID" value="KNE01813.1"/>
    <property type="molecule type" value="Genomic_DNA"/>
</dbReference>
<dbReference type="GO" id="GO:0017056">
    <property type="term" value="F:structural constituent of nuclear pore"/>
    <property type="evidence" value="ECO:0007669"/>
    <property type="project" value="InterPro"/>
</dbReference>
<evidence type="ECO:0000256" key="3">
    <source>
        <dbReference type="ARBA" id="ARBA00022448"/>
    </source>
</evidence>
<evidence type="ECO:0000313" key="10">
    <source>
        <dbReference type="EMBL" id="KNE01813.1"/>
    </source>
</evidence>
<dbReference type="Gene3D" id="1.20.58.1380">
    <property type="match status" value="1"/>
</dbReference>
<evidence type="ECO:0000259" key="8">
    <source>
        <dbReference type="Pfam" id="PF03177"/>
    </source>
</evidence>
<evidence type="ECO:0000256" key="4">
    <source>
        <dbReference type="ARBA" id="ARBA00022816"/>
    </source>
</evidence>
<evidence type="ECO:0008006" key="12">
    <source>
        <dbReference type="Google" id="ProtNLM"/>
    </source>
</evidence>
<dbReference type="VEuPathDB" id="FungiDB:CJJ07_005426"/>
<comment type="caution">
    <text evidence="10">The sequence shown here is derived from an EMBL/GenBank/DDBJ whole genome shotgun (WGS) entry which is preliminary data.</text>
</comment>
<name>A0A0L0P607_CANAR</name>
<dbReference type="VEuPathDB" id="FungiDB:CJJ09_004340"/>
<comment type="similarity">
    <text evidence="2">Belongs to the nucleoporin Nup133 family.</text>
</comment>
<dbReference type="InterPro" id="IPR007187">
    <property type="entry name" value="Nucleoporin_Nup133/Nup155_C"/>
</dbReference>
<dbReference type="InterPro" id="IPR014908">
    <property type="entry name" value="Nucleoporin_Nup133/Nup155_N"/>
</dbReference>
<feature type="domain" description="Nucleoporin Nup133/Nup155-like C-terminal" evidence="8">
    <location>
        <begin position="703"/>
        <end position="1007"/>
    </location>
</feature>
<sequence>MFKPRKFDRDPSLASVKYSNVDLTTDSAQSTSFFNTTAFAGWELTKNDKYCVSRLPALPVLLESTMDADGADEIIFNGYADHATKFALVVGPKAINVWPYRSTDTSPLTFEFPLGDAQSQELTLAILTRPSGPVTMDPGLVIIETIQGRVRFYESVQHAPALGIINSANIETRVDLKNGEYITLAENVEPAGIVVATNFKRVVLVSLRDVQGSPSLSTVELTGPLRALRLFSFFSSKTGSEAGDEIVNIRLGGSNGNEQEIIVQDSKGTYKKFYCNLANGRAFVDHKKTLHYNLTPYLENNIDGIIPGALINTKFVGIWNLNVAGAKNLHTALVSVESFINGTAEIILLLVTLKIDQSGVLLYGSHQLPKTPSLKEDTKPQLFIPSPGATAFVVVGNSVIMTDLNTPFLQQNDLGEPSFTYFKPQWEDVVKLKPTVEIVGLGYENLEGKSTNPSLVLITKNYGVLRVERFPETTQSKLQQVRDPTDPVYLLKSHMQQAVFYRLSEAMDFDVDPIYLLEDVNAGVKSIVDEVMNSLSSSLPPIFSSTRDSLLTRANALRELVVFVQGNFVEFWPLVIPQIVDALEKLDAAQHLWALIDSGSAEAALLKERITTIIQESRYVASSTDIVRSFFTYEVEKIDILTTELLKSLQSSNYSDRTVIKILIGVLYEGVLKNEARYVSDVPEIKPTKHWLYKTDLLDVACTAFQKAYGSSSRAFDTFSSQDRLDLVSLCEALYYTITRAIQAMQDKDDHNLASYVNWYRTNRKVWIAALLKHGLVEEAKAIAEKFQDFFSLAYILETERDSIPNDVVDNQINQYIEVHGYEFASKLFEHYMKADQVQRILLNYKHNKYLDQFLRANSKRHAQVAWIHHLQCKDFENASKVLNSLASRKETDNQENRELCLSLAKLTAIAAKFDQHGTPNAMNLEYSIIETENNLVAVRIQNHLHEILSGFVQNKKELITMEYFQQNFVNPNLGEGATEEVSSFFDRFANQKVLTKEQLIAILTSVKPIGQLKLVFSDALKVSLTIENDLVFQEQATKVWLRLLTTTDDWDKITDTSENTDDVNKAKVRDSIFFHTLSQLEGNSEHFKYLDVLLSNAEKNPGGDAIEKKLHRLVTEKSLKLWVESIKADVIALTR</sequence>
<keyword evidence="7" id="KW-0539">Nucleus</keyword>
<dbReference type="GO" id="GO:0006606">
    <property type="term" value="P:protein import into nucleus"/>
    <property type="evidence" value="ECO:0007669"/>
    <property type="project" value="TreeGrafter"/>
</dbReference>
<dbReference type="PANTHER" id="PTHR13405:SF11">
    <property type="entry name" value="NUCLEAR PORE COMPLEX PROTEIN NUP133"/>
    <property type="match status" value="1"/>
</dbReference>
<dbReference type="GO" id="GO:0016973">
    <property type="term" value="P:poly(A)+ mRNA export from nucleus"/>
    <property type="evidence" value="ECO:0007669"/>
    <property type="project" value="TreeGrafter"/>
</dbReference>
<dbReference type="GO" id="GO:0000972">
    <property type="term" value="P:transcription-dependent tethering of RNA polymerase II gene DNA at nuclear periphery"/>
    <property type="evidence" value="ECO:0007669"/>
    <property type="project" value="TreeGrafter"/>
</dbReference>
<dbReference type="InterPro" id="IPR037624">
    <property type="entry name" value="Nup133-like"/>
</dbReference>
<evidence type="ECO:0000256" key="6">
    <source>
        <dbReference type="ARBA" id="ARBA00023010"/>
    </source>
</evidence>
<dbReference type="Pfam" id="PF08801">
    <property type="entry name" value="Nucleoporin_N"/>
    <property type="match status" value="1"/>
</dbReference>
<organism evidence="10 11">
    <name type="scientific">Candidozyma auris</name>
    <name type="common">Yeast</name>
    <name type="synonym">Candida auris</name>
    <dbReference type="NCBI Taxonomy" id="498019"/>
    <lineage>
        <taxon>Eukaryota</taxon>
        <taxon>Fungi</taxon>
        <taxon>Dikarya</taxon>
        <taxon>Ascomycota</taxon>
        <taxon>Saccharomycotina</taxon>
        <taxon>Pichiomycetes</taxon>
        <taxon>Metschnikowiaceae</taxon>
        <taxon>Candidozyma</taxon>
    </lineage>
</organism>
<dbReference type="VEuPathDB" id="FungiDB:B9J08_005016"/>
<accession>A0A0L0P607</accession>
<dbReference type="VEuPathDB" id="FungiDB:QG37_01155"/>
<evidence type="ECO:0000256" key="2">
    <source>
        <dbReference type="ARBA" id="ARBA00005569"/>
    </source>
</evidence>
<comment type="subcellular location">
    <subcellularLocation>
        <location evidence="1">Nucleus envelope</location>
    </subcellularLocation>
</comment>
<evidence type="ECO:0000256" key="1">
    <source>
        <dbReference type="ARBA" id="ARBA00004259"/>
    </source>
</evidence>
<keyword evidence="6" id="KW-0811">Translocation</keyword>
<dbReference type="Proteomes" id="UP000037122">
    <property type="component" value="Unassembled WGS sequence"/>
</dbReference>
<keyword evidence="5" id="KW-0653">Protein transport</keyword>
<dbReference type="AlphaFoldDB" id="A0A0L0P607"/>
<dbReference type="InterPro" id="IPR015943">
    <property type="entry name" value="WD40/YVTN_repeat-like_dom_sf"/>
</dbReference>
<evidence type="ECO:0000256" key="7">
    <source>
        <dbReference type="ARBA" id="ARBA00023242"/>
    </source>
</evidence>
<keyword evidence="4" id="KW-0509">mRNA transport</keyword>
<dbReference type="VEuPathDB" id="FungiDB:CJI96_0003806"/>
<evidence type="ECO:0000256" key="5">
    <source>
        <dbReference type="ARBA" id="ARBA00022927"/>
    </source>
</evidence>
<gene>
    <name evidence="10" type="ORF">QG37_01155</name>
</gene>
<proteinExistence type="inferred from homology"/>
<dbReference type="PANTHER" id="PTHR13405">
    <property type="entry name" value="NUCLEAR PORE COMPLEX PROTEIN NUP133"/>
    <property type="match status" value="1"/>
</dbReference>